<reference evidence="7" key="2">
    <citation type="submission" date="2020-11" db="EMBL/GenBank/DDBJ databases">
        <authorList>
            <person name="McCartney M.A."/>
            <person name="Auch B."/>
            <person name="Kono T."/>
            <person name="Mallez S."/>
            <person name="Becker A."/>
            <person name="Gohl D.M."/>
            <person name="Silverstein K.A.T."/>
            <person name="Koren S."/>
            <person name="Bechman K.B."/>
            <person name="Herman A."/>
            <person name="Abrahante J.E."/>
            <person name="Garbe J."/>
        </authorList>
    </citation>
    <scope>NUCLEOTIDE SEQUENCE</scope>
    <source>
        <strain evidence="7">Duluth1</strain>
        <tissue evidence="7">Whole animal</tissue>
    </source>
</reference>
<dbReference type="EMBL" id="JAIWYP010000011">
    <property type="protein sequence ID" value="KAH3734522.1"/>
    <property type="molecule type" value="Genomic_DNA"/>
</dbReference>
<protein>
    <recommendedName>
        <fullName evidence="1">WD repeat and coiled-coil-containing protein</fullName>
    </recommendedName>
</protein>
<proteinExistence type="predicted"/>
<dbReference type="PANTHER" id="PTHR14897:SF5">
    <property type="entry name" value="WD REPEAT AND COILED-COIL-CONTAINING PROTEIN"/>
    <property type="match status" value="1"/>
</dbReference>
<evidence type="ECO:0000256" key="1">
    <source>
        <dbReference type="ARBA" id="ARBA00015683"/>
    </source>
</evidence>
<evidence type="ECO:0000256" key="3">
    <source>
        <dbReference type="ARBA" id="ARBA00022737"/>
    </source>
</evidence>
<evidence type="ECO:0000313" key="7">
    <source>
        <dbReference type="EMBL" id="KAH3734522.1"/>
    </source>
</evidence>
<dbReference type="PANTHER" id="PTHR14897">
    <property type="entry name" value="WD REPEAT AND COILED-COIL-CONTAINING PROTEIN"/>
    <property type="match status" value="1"/>
</dbReference>
<dbReference type="OrthoDB" id="6409262at2759"/>
<keyword evidence="3" id="KW-0677">Repeat</keyword>
<dbReference type="InterPro" id="IPR028041">
    <property type="entry name" value="WDCP"/>
</dbReference>
<evidence type="ECO:0000256" key="2">
    <source>
        <dbReference type="ARBA" id="ARBA00022574"/>
    </source>
</evidence>
<feature type="region of interest" description="Disordered" evidence="6">
    <location>
        <begin position="555"/>
        <end position="630"/>
    </location>
</feature>
<keyword evidence="2" id="KW-0853">WD repeat</keyword>
<feature type="compositionally biased region" description="Low complexity" evidence="6">
    <location>
        <begin position="458"/>
        <end position="471"/>
    </location>
</feature>
<dbReference type="GO" id="GO:0019900">
    <property type="term" value="F:kinase binding"/>
    <property type="evidence" value="ECO:0007669"/>
    <property type="project" value="TreeGrafter"/>
</dbReference>
<evidence type="ECO:0000256" key="4">
    <source>
        <dbReference type="ARBA" id="ARBA00023054"/>
    </source>
</evidence>
<dbReference type="Proteomes" id="UP000828390">
    <property type="component" value="Unassembled WGS sequence"/>
</dbReference>
<dbReference type="AlphaFoldDB" id="A0A9D4CWB7"/>
<comment type="caution">
    <text evidence="7">The sequence shown here is derived from an EMBL/GenBank/DDBJ whole genome shotgun (WGS) entry which is preliminary data.</text>
</comment>
<keyword evidence="4 5" id="KW-0175">Coiled coil</keyword>
<gene>
    <name evidence="7" type="ORF">DPMN_040961</name>
</gene>
<keyword evidence="8" id="KW-1185">Reference proteome</keyword>
<name>A0A9D4CWB7_DREPO</name>
<evidence type="ECO:0000256" key="6">
    <source>
        <dbReference type="SAM" id="MobiDB-lite"/>
    </source>
</evidence>
<accession>A0A9D4CWB7</accession>
<organism evidence="7 8">
    <name type="scientific">Dreissena polymorpha</name>
    <name type="common">Zebra mussel</name>
    <name type="synonym">Mytilus polymorpha</name>
    <dbReference type="NCBI Taxonomy" id="45954"/>
    <lineage>
        <taxon>Eukaryota</taxon>
        <taxon>Metazoa</taxon>
        <taxon>Spiralia</taxon>
        <taxon>Lophotrochozoa</taxon>
        <taxon>Mollusca</taxon>
        <taxon>Bivalvia</taxon>
        <taxon>Autobranchia</taxon>
        <taxon>Heteroconchia</taxon>
        <taxon>Euheterodonta</taxon>
        <taxon>Imparidentia</taxon>
        <taxon>Neoheterodontei</taxon>
        <taxon>Myida</taxon>
        <taxon>Dreissenoidea</taxon>
        <taxon>Dreissenidae</taxon>
        <taxon>Dreissena</taxon>
    </lineage>
</organism>
<dbReference type="Pfam" id="PF15390">
    <property type="entry name" value="WDCP"/>
    <property type="match status" value="3"/>
</dbReference>
<evidence type="ECO:0000256" key="5">
    <source>
        <dbReference type="SAM" id="Coils"/>
    </source>
</evidence>
<dbReference type="SUPFAM" id="SSF69322">
    <property type="entry name" value="Tricorn protease domain 2"/>
    <property type="match status" value="1"/>
</dbReference>
<feature type="region of interest" description="Disordered" evidence="6">
    <location>
        <begin position="457"/>
        <end position="500"/>
    </location>
</feature>
<evidence type="ECO:0000313" key="8">
    <source>
        <dbReference type="Proteomes" id="UP000828390"/>
    </source>
</evidence>
<reference evidence="7" key="1">
    <citation type="journal article" date="2019" name="bioRxiv">
        <title>The Genome of the Zebra Mussel, Dreissena polymorpha: A Resource for Invasive Species Research.</title>
        <authorList>
            <person name="McCartney M.A."/>
            <person name="Auch B."/>
            <person name="Kono T."/>
            <person name="Mallez S."/>
            <person name="Zhang Y."/>
            <person name="Obille A."/>
            <person name="Becker A."/>
            <person name="Abrahante J.E."/>
            <person name="Garbe J."/>
            <person name="Badalamenti J.P."/>
            <person name="Herman A."/>
            <person name="Mangelson H."/>
            <person name="Liachko I."/>
            <person name="Sullivan S."/>
            <person name="Sone E.D."/>
            <person name="Koren S."/>
            <person name="Silverstein K.A.T."/>
            <person name="Beckman K.B."/>
            <person name="Gohl D.M."/>
        </authorList>
    </citation>
    <scope>NUCLEOTIDE SEQUENCE</scope>
    <source>
        <strain evidence="7">Duluth1</strain>
        <tissue evidence="7">Whole animal</tissue>
    </source>
</reference>
<feature type="coiled-coil region" evidence="5">
    <location>
        <begin position="832"/>
        <end position="859"/>
    </location>
</feature>
<feature type="compositionally biased region" description="Basic and acidic residues" evidence="6">
    <location>
        <begin position="617"/>
        <end position="630"/>
    </location>
</feature>
<sequence length="955" mass="105941">MDLGTLRLRCQGANVLQGGLHKDHGVVWTEGRSIFLAPVSIFQDQVENQEPSKLGEFDRGVKSINWSEEVSPGLCYMCVVHEKNISIWKVEGYQPKLTFKQIRKVNIQPIPQGCIWSPGRDVLCALCPQQSSLYYSHTDRKGSQVLIQLDMDKIHCGCWTSDGSKLVIAVSATLMIYEWSDIDESVTNYQAVQWTIPGLCSKVNSFAAVSTNRILCATELPLERLCKLQDTFVLPDLLTSNSNGPIKEEFTDEEIIKPKGKESATNTDSLLHLKRNPDSVLEDSSKLDVIDLYTDRVSELVTSLDVKGVLTPDLLLYQANSDTIVVGCNSQTLIQIFKLEDNKIIKTGEINLDIQERPKGIASFQGNSYGNEEGVLILIGKKELTDTAFPSSSAYANMKSVLKFFNVKQGRYSKNHLTHTASVPSIPTSVETNGNHDKRDGDNIYESVMTFGIHQKYSQSSRDVSNNNNVRKPVSKSSSVLIPKSDNDSEKANGSYRNSFHGDFDAFAKARVMKTIGDNIPEEAENGVKVNGNIRHSIHGDFDVKSKENVGLPENGLVIDESAPVPPKRPLRKKKSMRNREDLSRTSSNSSQERSRANSGVSGSLPMEYLSDCSEMSPRDSPRIDGRKLISAEDAPISSLESEMLAKWTETSAALVNQVGNVQGHPDSQGVPEKDADTVNIVSAEVKKVPAYVDVQEENTYPDTSKVLTIHIGSKSESFNRHGQIEEIGSTMDNESQSLEIEKANFESQTSNFKTSDFGSLCGSETESQKVVMEMLEKKLQTRDSDRVVPDRHVSDRVVYDMVASDRVVSDFGACSTSLSGGHKFSTSLESLDDIDKILKEQNLKISKLQEQMSQLSRRIDDSVCVLPSRYQQSSKPETVQLCFRCKDGFKIEKKFLLDSGRLKLEQVQQAFSLDTVEMFLDDEACVVGCNIDGYIPLRFESGSTIFISGKPALK</sequence>